<comment type="caution">
    <text evidence="1">The sequence shown here is derived from an EMBL/GenBank/DDBJ whole genome shotgun (WGS) entry which is preliminary data.</text>
</comment>
<gene>
    <name evidence="1" type="ORF">S03H2_16778</name>
</gene>
<sequence>MSNLSMICSASSGKQIEGDAQLLPAIEKLLMIFRRYFPW</sequence>
<proteinExistence type="predicted"/>
<evidence type="ECO:0000313" key="1">
    <source>
        <dbReference type="EMBL" id="GAH43189.1"/>
    </source>
</evidence>
<reference evidence="1" key="1">
    <citation type="journal article" date="2014" name="Front. Microbiol.">
        <title>High frequency of phylogenetically diverse reductive dehalogenase-homologous genes in deep subseafloor sedimentary metagenomes.</title>
        <authorList>
            <person name="Kawai M."/>
            <person name="Futagami T."/>
            <person name="Toyoda A."/>
            <person name="Takaki Y."/>
            <person name="Nishi S."/>
            <person name="Hori S."/>
            <person name="Arai W."/>
            <person name="Tsubouchi T."/>
            <person name="Morono Y."/>
            <person name="Uchiyama I."/>
            <person name="Ito T."/>
            <person name="Fujiyama A."/>
            <person name="Inagaki F."/>
            <person name="Takami H."/>
        </authorList>
    </citation>
    <scope>NUCLEOTIDE SEQUENCE</scope>
    <source>
        <strain evidence="1">Expedition CK06-06</strain>
    </source>
</reference>
<protein>
    <submittedName>
        <fullName evidence="1">Uncharacterized protein</fullName>
    </submittedName>
</protein>
<dbReference type="AlphaFoldDB" id="X1GNI9"/>
<organism evidence="1">
    <name type="scientific">marine sediment metagenome</name>
    <dbReference type="NCBI Taxonomy" id="412755"/>
    <lineage>
        <taxon>unclassified sequences</taxon>
        <taxon>metagenomes</taxon>
        <taxon>ecological metagenomes</taxon>
    </lineage>
</organism>
<name>X1GNI9_9ZZZZ</name>
<accession>X1GNI9</accession>
<feature type="non-terminal residue" evidence="1">
    <location>
        <position position="39"/>
    </location>
</feature>
<dbReference type="EMBL" id="BARU01008595">
    <property type="protein sequence ID" value="GAH43189.1"/>
    <property type="molecule type" value="Genomic_DNA"/>
</dbReference>